<dbReference type="OrthoDB" id="10253744at2759"/>
<gene>
    <name evidence="3" type="ORF">CLIB1423_08S00826</name>
</gene>
<evidence type="ECO:0000256" key="2">
    <source>
        <dbReference type="ARBA" id="ARBA00040895"/>
    </source>
</evidence>
<comment type="similarity">
    <text evidence="1">Belongs to the AIM32 family.</text>
</comment>
<protein>
    <recommendedName>
        <fullName evidence="2">Altered inheritance of mitochondria protein 32</fullName>
    </recommendedName>
</protein>
<evidence type="ECO:0000313" key="4">
    <source>
        <dbReference type="Proteomes" id="UP000837801"/>
    </source>
</evidence>
<dbReference type="PANTHER" id="PTHR31902">
    <property type="entry name" value="ACTIN PATCHES DISTAL PROTEIN 1"/>
    <property type="match status" value="1"/>
</dbReference>
<keyword evidence="4" id="KW-1185">Reference proteome</keyword>
<dbReference type="InterPro" id="IPR036249">
    <property type="entry name" value="Thioredoxin-like_sf"/>
</dbReference>
<dbReference type="AlphaFoldDB" id="A0A9P0QQ14"/>
<dbReference type="Gene3D" id="3.40.30.10">
    <property type="entry name" value="Glutaredoxin"/>
    <property type="match status" value="1"/>
</dbReference>
<evidence type="ECO:0000313" key="3">
    <source>
        <dbReference type="EMBL" id="CAH2352776.1"/>
    </source>
</evidence>
<dbReference type="SUPFAM" id="SSF52833">
    <property type="entry name" value="Thioredoxin-like"/>
    <property type="match status" value="1"/>
</dbReference>
<dbReference type="PANTHER" id="PTHR31902:SF7">
    <property type="entry name" value="ALTERED INHERITANCE OF MITOCHONDRIA PROTEIN 32"/>
    <property type="match status" value="1"/>
</dbReference>
<dbReference type="Proteomes" id="UP000837801">
    <property type="component" value="Unassembled WGS sequence"/>
</dbReference>
<dbReference type="CDD" id="cd03062">
    <property type="entry name" value="TRX_Fd_Sucrase"/>
    <property type="match status" value="1"/>
</dbReference>
<dbReference type="Pfam" id="PF06999">
    <property type="entry name" value="Suc_Fer-like"/>
    <property type="match status" value="1"/>
</dbReference>
<name>A0A9P0QQ14_9ASCO</name>
<accession>A0A9P0QQ14</accession>
<organism evidence="3 4">
    <name type="scientific">[Candida] railenensis</name>
    <dbReference type="NCBI Taxonomy" id="45579"/>
    <lineage>
        <taxon>Eukaryota</taxon>
        <taxon>Fungi</taxon>
        <taxon>Dikarya</taxon>
        <taxon>Ascomycota</taxon>
        <taxon>Saccharomycotina</taxon>
        <taxon>Pichiomycetes</taxon>
        <taxon>Debaryomycetaceae</taxon>
        <taxon>Kurtzmaniella</taxon>
    </lineage>
</organism>
<dbReference type="InterPro" id="IPR009737">
    <property type="entry name" value="Aim32/Apd1-like"/>
</dbReference>
<sequence length="294" mass="33228">MLGRRLFSSSRGFFQKQLVEKCPPPTFDTGCTFCGIPSFPKDKQIDFDRDLAGTRADNWKHLLILSSGLTHDQWPSKIELQPGALSTELTHLKRSLGSPNHPVAISNIDMGTVPHYQKFANNEPDGMHTVLLYPDNKLIRFDKQKTEEFFKTYLRPKGEPIKLPYNPFRRMAPTITEPLVGADEEVVGKFHEEDFCRELVLICGHSKRDIRCGVLAPILKEEFVKVLEAKEVESVDVGYISHIGGHAYAGNVLYFGNSAFESTVWYGRVFPDKVQGIVEETVINGNVIKELYRG</sequence>
<evidence type="ECO:0000256" key="1">
    <source>
        <dbReference type="ARBA" id="ARBA00038208"/>
    </source>
</evidence>
<dbReference type="EMBL" id="CAKXYY010000008">
    <property type="protein sequence ID" value="CAH2352776.1"/>
    <property type="molecule type" value="Genomic_DNA"/>
</dbReference>
<proteinExistence type="inferred from homology"/>
<reference evidence="3" key="1">
    <citation type="submission" date="2022-03" db="EMBL/GenBank/DDBJ databases">
        <authorList>
            <person name="Legras J.-L."/>
            <person name="Devillers H."/>
            <person name="Grondin C."/>
        </authorList>
    </citation>
    <scope>NUCLEOTIDE SEQUENCE</scope>
    <source>
        <strain evidence="3">CLIB 1423</strain>
    </source>
</reference>
<comment type="caution">
    <text evidence="3">The sequence shown here is derived from an EMBL/GenBank/DDBJ whole genome shotgun (WGS) entry which is preliminary data.</text>
</comment>